<comment type="caution">
    <text evidence="3">The sequence shown here is derived from an EMBL/GenBank/DDBJ whole genome shotgun (WGS) entry which is preliminary data.</text>
</comment>
<protein>
    <submittedName>
        <fullName evidence="3">C-type lectin c</fullName>
    </submittedName>
</protein>
<keyword evidence="1" id="KW-0732">Signal</keyword>
<dbReference type="PANTHER" id="PTHR22803">
    <property type="entry name" value="MANNOSE, PHOSPHOLIPASE, LECTIN RECEPTOR RELATED"/>
    <property type="match status" value="1"/>
</dbReference>
<accession>A0AAV4DWS6</accession>
<dbReference type="AlphaFoldDB" id="A0AAV4DWS6"/>
<dbReference type="EMBL" id="BLXT01008440">
    <property type="protein sequence ID" value="GFO48723.1"/>
    <property type="molecule type" value="Genomic_DNA"/>
</dbReference>
<feature type="signal peptide" evidence="1">
    <location>
        <begin position="1"/>
        <end position="20"/>
    </location>
</feature>
<dbReference type="PROSITE" id="PS50041">
    <property type="entry name" value="C_TYPE_LECTIN_2"/>
    <property type="match status" value="2"/>
</dbReference>
<dbReference type="InterPro" id="IPR001304">
    <property type="entry name" value="C-type_lectin-like"/>
</dbReference>
<proteinExistence type="predicted"/>
<reference evidence="3 4" key="1">
    <citation type="journal article" date="2021" name="Elife">
        <title>Chloroplast acquisition without the gene transfer in kleptoplastic sea slugs, Plakobranchus ocellatus.</title>
        <authorList>
            <person name="Maeda T."/>
            <person name="Takahashi S."/>
            <person name="Yoshida T."/>
            <person name="Shimamura S."/>
            <person name="Takaki Y."/>
            <person name="Nagai Y."/>
            <person name="Toyoda A."/>
            <person name="Suzuki Y."/>
            <person name="Arimoto A."/>
            <person name="Ishii H."/>
            <person name="Satoh N."/>
            <person name="Nishiyama T."/>
            <person name="Hasebe M."/>
            <person name="Maruyama T."/>
            <person name="Minagawa J."/>
            <person name="Obokata J."/>
            <person name="Shigenobu S."/>
        </authorList>
    </citation>
    <scope>NUCLEOTIDE SEQUENCE [LARGE SCALE GENOMIC DNA]</scope>
</reference>
<dbReference type="Gene3D" id="3.10.100.10">
    <property type="entry name" value="Mannose-Binding Protein A, subunit A"/>
    <property type="match status" value="4"/>
</dbReference>
<dbReference type="InterPro" id="IPR016186">
    <property type="entry name" value="C-type_lectin-like/link_sf"/>
</dbReference>
<dbReference type="SUPFAM" id="SSF56436">
    <property type="entry name" value="C-type lectin-like"/>
    <property type="match status" value="4"/>
</dbReference>
<feature type="chain" id="PRO_5043876000" evidence="1">
    <location>
        <begin position="21"/>
        <end position="647"/>
    </location>
</feature>
<evidence type="ECO:0000256" key="1">
    <source>
        <dbReference type="SAM" id="SignalP"/>
    </source>
</evidence>
<dbReference type="Proteomes" id="UP000735302">
    <property type="component" value="Unassembled WGS sequence"/>
</dbReference>
<feature type="domain" description="C-type lectin" evidence="2">
    <location>
        <begin position="327"/>
        <end position="453"/>
    </location>
</feature>
<name>A0AAV4DWS6_9GAST</name>
<dbReference type="SMART" id="SM00034">
    <property type="entry name" value="CLECT"/>
    <property type="match status" value="4"/>
</dbReference>
<evidence type="ECO:0000313" key="3">
    <source>
        <dbReference type="EMBL" id="GFO48723.1"/>
    </source>
</evidence>
<sequence>MERLSKFLFVLSVTLPVVLSQASNPAQDLTACDEGWAYFNSFCYYFSETDEARPFEDAISECLAQDAELARPESGKELKFLQTQAKTRQVYGWILNWKQRRDYGVSGAPTIYQQYNVRKSRYEPFTPVNEMIPKLEPSFDGTSKCIALHAQRSILSHRFYQSKSQISTEPCDLLLWVVCQGKKSDFSSQMVDYINWFSTDSLVVWITNKLANQPKAKEICQSEGMQLVTSVNEVMKAINRTFDYTPWWTGLDLNQNGAQLEDGSAVNFNDLSWYSGDEDSGSLMLLHSGNGRLETLWDQSTAGLPYICKKIALENNQFGCPNFWLRGGRSCFLFNNHSPLEWTKAKEYCERRKAHLLSIDSFDKRWWAETVIKSITLRNYIFTWTSGNDLSKEGNFTWHDGSPISNKFFPWFQSPFEARFRSNIYSVQCATYEPTGNFLNPTECNSRSNPSCQYSLQKSETSCASNWEKIDGTCYFLEKESKAISYNAIQAYCGSIVQGIAAYRISPIVVKTEKVIEFFSAFLKQHRLGYRSWWIGMRLSSKTFGQWEWVDRSKVDFSLFGLKEEPNNGNGKEPENCVAIGTLGMAFDETCDSKIHFICEKELPPISFEGNGVDQGNGVMNIHKMLFTPAMHVFLSIVTLHLLSKRI</sequence>
<evidence type="ECO:0000259" key="2">
    <source>
        <dbReference type="PROSITE" id="PS50041"/>
    </source>
</evidence>
<feature type="domain" description="C-type lectin" evidence="2">
    <location>
        <begin position="470"/>
        <end position="600"/>
    </location>
</feature>
<dbReference type="InterPro" id="IPR016187">
    <property type="entry name" value="CTDL_fold"/>
</dbReference>
<dbReference type="Pfam" id="PF00059">
    <property type="entry name" value="Lectin_C"/>
    <property type="match status" value="3"/>
</dbReference>
<gene>
    <name evidence="3" type="ORF">PoB_007522800</name>
</gene>
<keyword evidence="4" id="KW-1185">Reference proteome</keyword>
<dbReference type="CDD" id="cd00037">
    <property type="entry name" value="CLECT"/>
    <property type="match status" value="3"/>
</dbReference>
<dbReference type="InterPro" id="IPR050111">
    <property type="entry name" value="C-type_lectin/snaclec_domain"/>
</dbReference>
<organism evidence="3 4">
    <name type="scientific">Plakobranchus ocellatus</name>
    <dbReference type="NCBI Taxonomy" id="259542"/>
    <lineage>
        <taxon>Eukaryota</taxon>
        <taxon>Metazoa</taxon>
        <taxon>Spiralia</taxon>
        <taxon>Lophotrochozoa</taxon>
        <taxon>Mollusca</taxon>
        <taxon>Gastropoda</taxon>
        <taxon>Heterobranchia</taxon>
        <taxon>Euthyneura</taxon>
        <taxon>Panpulmonata</taxon>
        <taxon>Sacoglossa</taxon>
        <taxon>Placobranchoidea</taxon>
        <taxon>Plakobranchidae</taxon>
        <taxon>Plakobranchus</taxon>
    </lineage>
</organism>
<evidence type="ECO:0000313" key="4">
    <source>
        <dbReference type="Proteomes" id="UP000735302"/>
    </source>
</evidence>